<accession>A0A0C2Y674</accession>
<dbReference type="AlphaFoldDB" id="A0A0C2Y674"/>
<protein>
    <submittedName>
        <fullName evidence="1">Uncharacterized protein</fullName>
    </submittedName>
</protein>
<name>A0A0C2Y674_HEBCY</name>
<dbReference type="Proteomes" id="UP000053424">
    <property type="component" value="Unassembled WGS sequence"/>
</dbReference>
<keyword evidence="2" id="KW-1185">Reference proteome</keyword>
<proteinExistence type="predicted"/>
<sequence length="86" mass="10038">MEDGCGREGFRLFRVRFLFAATMVPHPERCSVVDWIRITRDRALTRTQCPNGDWIPRKDGQKMRTVVPAVCKYMGWMEGEVGFKSR</sequence>
<dbReference type="EMBL" id="KN831804">
    <property type="protein sequence ID" value="KIM36547.1"/>
    <property type="molecule type" value="Genomic_DNA"/>
</dbReference>
<evidence type="ECO:0000313" key="2">
    <source>
        <dbReference type="Proteomes" id="UP000053424"/>
    </source>
</evidence>
<gene>
    <name evidence="1" type="ORF">M413DRAFT_288621</name>
</gene>
<reference evidence="2" key="2">
    <citation type="submission" date="2015-01" db="EMBL/GenBank/DDBJ databases">
        <title>Evolutionary Origins and Diversification of the Mycorrhizal Mutualists.</title>
        <authorList>
            <consortium name="DOE Joint Genome Institute"/>
            <consortium name="Mycorrhizal Genomics Consortium"/>
            <person name="Kohler A."/>
            <person name="Kuo A."/>
            <person name="Nagy L.G."/>
            <person name="Floudas D."/>
            <person name="Copeland A."/>
            <person name="Barry K.W."/>
            <person name="Cichocki N."/>
            <person name="Veneault-Fourrey C."/>
            <person name="LaButti K."/>
            <person name="Lindquist E.A."/>
            <person name="Lipzen A."/>
            <person name="Lundell T."/>
            <person name="Morin E."/>
            <person name="Murat C."/>
            <person name="Riley R."/>
            <person name="Ohm R."/>
            <person name="Sun H."/>
            <person name="Tunlid A."/>
            <person name="Henrissat B."/>
            <person name="Grigoriev I.V."/>
            <person name="Hibbett D.S."/>
            <person name="Martin F."/>
        </authorList>
    </citation>
    <scope>NUCLEOTIDE SEQUENCE [LARGE SCALE GENOMIC DNA]</scope>
    <source>
        <strain evidence="2">h7</strain>
    </source>
</reference>
<evidence type="ECO:0000313" key="1">
    <source>
        <dbReference type="EMBL" id="KIM36547.1"/>
    </source>
</evidence>
<reference evidence="1 2" key="1">
    <citation type="submission" date="2014-04" db="EMBL/GenBank/DDBJ databases">
        <authorList>
            <consortium name="DOE Joint Genome Institute"/>
            <person name="Kuo A."/>
            <person name="Gay G."/>
            <person name="Dore J."/>
            <person name="Kohler A."/>
            <person name="Nagy L.G."/>
            <person name="Floudas D."/>
            <person name="Copeland A."/>
            <person name="Barry K.W."/>
            <person name="Cichocki N."/>
            <person name="Veneault-Fourrey C."/>
            <person name="LaButti K."/>
            <person name="Lindquist E.A."/>
            <person name="Lipzen A."/>
            <person name="Lundell T."/>
            <person name="Morin E."/>
            <person name="Murat C."/>
            <person name="Sun H."/>
            <person name="Tunlid A."/>
            <person name="Henrissat B."/>
            <person name="Grigoriev I.V."/>
            <person name="Hibbett D.S."/>
            <person name="Martin F."/>
            <person name="Nordberg H.P."/>
            <person name="Cantor M.N."/>
            <person name="Hua S.X."/>
        </authorList>
    </citation>
    <scope>NUCLEOTIDE SEQUENCE [LARGE SCALE GENOMIC DNA]</scope>
    <source>
        <strain evidence="2">h7</strain>
    </source>
</reference>
<organism evidence="1 2">
    <name type="scientific">Hebeloma cylindrosporum</name>
    <dbReference type="NCBI Taxonomy" id="76867"/>
    <lineage>
        <taxon>Eukaryota</taxon>
        <taxon>Fungi</taxon>
        <taxon>Dikarya</taxon>
        <taxon>Basidiomycota</taxon>
        <taxon>Agaricomycotina</taxon>
        <taxon>Agaricomycetes</taxon>
        <taxon>Agaricomycetidae</taxon>
        <taxon>Agaricales</taxon>
        <taxon>Agaricineae</taxon>
        <taxon>Hymenogastraceae</taxon>
        <taxon>Hebeloma</taxon>
    </lineage>
</organism>
<dbReference type="HOGENOM" id="CLU_2498120_0_0_1"/>